<feature type="transmembrane region" description="Helical" evidence="1">
    <location>
        <begin position="6"/>
        <end position="27"/>
    </location>
</feature>
<dbReference type="EMBL" id="JBDXSU010000001">
    <property type="protein sequence ID" value="MFB5188971.1"/>
    <property type="molecule type" value="Genomic_DNA"/>
</dbReference>
<gene>
    <name evidence="2" type="ORF">KKP3000_001410</name>
</gene>
<keyword evidence="3" id="KW-1185">Reference proteome</keyword>
<keyword evidence="1" id="KW-0472">Membrane</keyword>
<accession>A0ABV5AA62</accession>
<proteinExistence type="predicted"/>
<evidence type="ECO:0000313" key="3">
    <source>
        <dbReference type="Proteomes" id="UP001579974"/>
    </source>
</evidence>
<evidence type="ECO:0000313" key="2">
    <source>
        <dbReference type="EMBL" id="MFB5188971.1"/>
    </source>
</evidence>
<name>A0ABV5AA62_9BACL</name>
<keyword evidence="1" id="KW-1133">Transmembrane helix</keyword>
<dbReference type="Proteomes" id="UP001579974">
    <property type="component" value="Unassembled WGS sequence"/>
</dbReference>
<comment type="caution">
    <text evidence="2">The sequence shown here is derived from an EMBL/GenBank/DDBJ whole genome shotgun (WGS) entry which is preliminary data.</text>
</comment>
<reference evidence="2 3" key="1">
    <citation type="journal article" date="2024" name="Int. J. Mol. Sci.">
        <title>Exploration of Alicyclobacillus spp. Genome in Search of Antibiotic Resistance.</title>
        <authorList>
            <person name="Bucka-Kolendo J."/>
            <person name="Kiousi D.E."/>
            <person name="Dekowska A."/>
            <person name="Mikolajczuk-Szczyrba A."/>
            <person name="Karadedos D.M."/>
            <person name="Michael P."/>
            <person name="Galanis A."/>
            <person name="Sokolowska B."/>
        </authorList>
    </citation>
    <scope>NUCLEOTIDE SEQUENCE [LARGE SCALE GENOMIC DNA]</scope>
    <source>
        <strain evidence="2 3">KKP 3000</strain>
    </source>
</reference>
<sequence>MDWVTPVISGSAGVIGASVGLFSNLISSYSQRKWNERERLQSVMESKFMVYNQVLDLNGREPILEPGKGRGWRADLYLRHVRPVLFKNYHLLGAKVRMQVRTIDTHLQRKRWGLLTEEDDPDSLEYMYYLKLIELIEQEYQSFT</sequence>
<protein>
    <submittedName>
        <fullName evidence="2">Uncharacterized protein</fullName>
    </submittedName>
</protein>
<organism evidence="2 3">
    <name type="scientific">Alicyclobacillus fastidiosus</name>
    <dbReference type="NCBI Taxonomy" id="392011"/>
    <lineage>
        <taxon>Bacteria</taxon>
        <taxon>Bacillati</taxon>
        <taxon>Bacillota</taxon>
        <taxon>Bacilli</taxon>
        <taxon>Bacillales</taxon>
        <taxon>Alicyclobacillaceae</taxon>
        <taxon>Alicyclobacillus</taxon>
    </lineage>
</organism>
<keyword evidence="1" id="KW-0812">Transmembrane</keyword>
<evidence type="ECO:0000256" key="1">
    <source>
        <dbReference type="SAM" id="Phobius"/>
    </source>
</evidence>
<dbReference type="RefSeq" id="WP_275475793.1">
    <property type="nucleotide sequence ID" value="NZ_CP162940.1"/>
</dbReference>